<proteinExistence type="predicted"/>
<evidence type="ECO:0000313" key="1">
    <source>
        <dbReference type="EMBL" id="KAK9198607.1"/>
    </source>
</evidence>
<accession>A0AAP0QPE7</accession>
<comment type="caution">
    <text evidence="1">The sequence shown here is derived from an EMBL/GenBank/DDBJ whole genome shotgun (WGS) entry which is preliminary data.</text>
</comment>
<name>A0AAP0QPE7_9ROSI</name>
<evidence type="ECO:0000313" key="2">
    <source>
        <dbReference type="Proteomes" id="UP001428341"/>
    </source>
</evidence>
<gene>
    <name evidence="1" type="ORF">WN944_013793</name>
</gene>
<reference evidence="1 2" key="1">
    <citation type="submission" date="2024-05" db="EMBL/GenBank/DDBJ databases">
        <title>Haplotype-resolved chromosome-level genome assembly of Huyou (Citrus changshanensis).</title>
        <authorList>
            <person name="Miao C."/>
            <person name="Chen W."/>
            <person name="Wu Y."/>
            <person name="Wang L."/>
            <person name="Zhao S."/>
            <person name="Grierson D."/>
            <person name="Xu C."/>
            <person name="Chen K."/>
        </authorList>
    </citation>
    <scope>NUCLEOTIDE SEQUENCE [LARGE SCALE GENOMIC DNA]</scope>
    <source>
        <strain evidence="1">01-14</strain>
        <tissue evidence="1">Leaf</tissue>
    </source>
</reference>
<dbReference type="Proteomes" id="UP001428341">
    <property type="component" value="Unassembled WGS sequence"/>
</dbReference>
<protein>
    <submittedName>
        <fullName evidence="1">Uncharacterized protein</fullName>
    </submittedName>
</protein>
<sequence length="192" mass="21643">MGKVRKFLVGQESKQANATPTDQMISEEEVVDNELDEVKWASLEKKKAEKKSSVKEVSTVSPTKSLSVTFKLSWEVVAMELMKVYELVMEELSTEAGVYRKQLRCTGIYGHAEVGKKRHMWTLLKRLAELFTTSRPTSDYISAALGDSAQTVTKEMNQQLDNPFLAKEIYTTMSQMSLIKVLGPDKLHVAFS</sequence>
<dbReference type="AlphaFoldDB" id="A0AAP0QPE7"/>
<keyword evidence="2" id="KW-1185">Reference proteome</keyword>
<organism evidence="1 2">
    <name type="scientific">Citrus x changshan-huyou</name>
    <dbReference type="NCBI Taxonomy" id="2935761"/>
    <lineage>
        <taxon>Eukaryota</taxon>
        <taxon>Viridiplantae</taxon>
        <taxon>Streptophyta</taxon>
        <taxon>Embryophyta</taxon>
        <taxon>Tracheophyta</taxon>
        <taxon>Spermatophyta</taxon>
        <taxon>Magnoliopsida</taxon>
        <taxon>eudicotyledons</taxon>
        <taxon>Gunneridae</taxon>
        <taxon>Pentapetalae</taxon>
        <taxon>rosids</taxon>
        <taxon>malvids</taxon>
        <taxon>Sapindales</taxon>
        <taxon>Rutaceae</taxon>
        <taxon>Aurantioideae</taxon>
        <taxon>Citrus</taxon>
    </lineage>
</organism>
<dbReference type="EMBL" id="JBCGBO010000005">
    <property type="protein sequence ID" value="KAK9198607.1"/>
    <property type="molecule type" value="Genomic_DNA"/>
</dbReference>